<gene>
    <name evidence="3" type="ORF">GCM10009827_007070</name>
</gene>
<dbReference type="PANTHER" id="PTHR35525">
    <property type="entry name" value="BLL6575 PROTEIN"/>
    <property type="match status" value="1"/>
</dbReference>
<protein>
    <submittedName>
        <fullName evidence="3">ABATE domain-containing protein</fullName>
    </submittedName>
</protein>
<feature type="compositionally biased region" description="Low complexity" evidence="1">
    <location>
        <begin position="192"/>
        <end position="214"/>
    </location>
</feature>
<dbReference type="Gene3D" id="1.10.3300.10">
    <property type="entry name" value="Jann2411-like domain"/>
    <property type="match status" value="1"/>
</dbReference>
<evidence type="ECO:0000313" key="4">
    <source>
        <dbReference type="Proteomes" id="UP001501470"/>
    </source>
</evidence>
<evidence type="ECO:0000259" key="2">
    <source>
        <dbReference type="Pfam" id="PF11706"/>
    </source>
</evidence>
<dbReference type="PANTHER" id="PTHR35525:SF3">
    <property type="entry name" value="BLL6575 PROTEIN"/>
    <property type="match status" value="1"/>
</dbReference>
<dbReference type="InterPro" id="IPR023286">
    <property type="entry name" value="ABATE_dom_sf"/>
</dbReference>
<evidence type="ECO:0000313" key="3">
    <source>
        <dbReference type="EMBL" id="GAA1500655.1"/>
    </source>
</evidence>
<proteinExistence type="predicted"/>
<name>A0ABN1ZL18_9ACTN</name>
<dbReference type="InterPro" id="IPR021005">
    <property type="entry name" value="Znf_CGNR"/>
</dbReference>
<feature type="region of interest" description="Disordered" evidence="1">
    <location>
        <begin position="175"/>
        <end position="214"/>
    </location>
</feature>
<evidence type="ECO:0000256" key="1">
    <source>
        <dbReference type="SAM" id="MobiDB-lite"/>
    </source>
</evidence>
<dbReference type="InterPro" id="IPR010852">
    <property type="entry name" value="ABATE"/>
</dbReference>
<feature type="domain" description="Zinc finger CGNR" evidence="2">
    <location>
        <begin position="137"/>
        <end position="177"/>
    </location>
</feature>
<dbReference type="Proteomes" id="UP001501470">
    <property type="component" value="Unassembled WGS sequence"/>
</dbReference>
<accession>A0ABN1ZL18</accession>
<keyword evidence="4" id="KW-1185">Reference proteome</keyword>
<reference evidence="3 4" key="1">
    <citation type="journal article" date="2019" name="Int. J. Syst. Evol. Microbiol.">
        <title>The Global Catalogue of Microorganisms (GCM) 10K type strain sequencing project: providing services to taxonomists for standard genome sequencing and annotation.</title>
        <authorList>
            <consortium name="The Broad Institute Genomics Platform"/>
            <consortium name="The Broad Institute Genome Sequencing Center for Infectious Disease"/>
            <person name="Wu L."/>
            <person name="Ma J."/>
        </authorList>
    </citation>
    <scope>NUCLEOTIDE SEQUENCE [LARGE SCALE GENOMIC DNA]</scope>
    <source>
        <strain evidence="3 4">JCM 15933</strain>
    </source>
</reference>
<sequence>MSFRQGTGRLCLDFVHTLRDRGSGTPFEGLPDGPALAAWVRQFGPVAPPAGSSVPAAIVAGAWRLREAVHALVVAGASAAPAQVRDAVNDAAARSVPVPFLDAGGAPRWQAADPVTATLALVARDALDLVTSPAAARVRACADPSCAALFLDASHTGTRRWCSADPCGNRARKRLARGPSNPAPVNGTPPHATGLATRAAPATRATPATPGRGG</sequence>
<comment type="caution">
    <text evidence="3">The sequence shown here is derived from an EMBL/GenBank/DDBJ whole genome shotgun (WGS) entry which is preliminary data.</text>
</comment>
<dbReference type="EMBL" id="BAAAQD010000001">
    <property type="protein sequence ID" value="GAA1500655.1"/>
    <property type="molecule type" value="Genomic_DNA"/>
</dbReference>
<dbReference type="RefSeq" id="WP_344499398.1">
    <property type="nucleotide sequence ID" value="NZ_BAAAQD010000001.1"/>
</dbReference>
<dbReference type="Pfam" id="PF11706">
    <property type="entry name" value="zf-CGNR"/>
    <property type="match status" value="1"/>
</dbReference>
<dbReference type="SUPFAM" id="SSF160904">
    <property type="entry name" value="Jann2411-like"/>
    <property type="match status" value="1"/>
</dbReference>
<organism evidence="3 4">
    <name type="scientific">Dactylosporangium maewongense</name>
    <dbReference type="NCBI Taxonomy" id="634393"/>
    <lineage>
        <taxon>Bacteria</taxon>
        <taxon>Bacillati</taxon>
        <taxon>Actinomycetota</taxon>
        <taxon>Actinomycetes</taxon>
        <taxon>Micromonosporales</taxon>
        <taxon>Micromonosporaceae</taxon>
        <taxon>Dactylosporangium</taxon>
    </lineage>
</organism>
<dbReference type="Pfam" id="PF07336">
    <property type="entry name" value="ABATE"/>
    <property type="match status" value="1"/>
</dbReference>